<reference evidence="1" key="2">
    <citation type="journal article" date="2019" name="Genome Biol. Evol.">
        <title>Day and night: Metabolic profiles and evolutionary relationships of six axenic non-marine cyanobacteria.</title>
        <authorList>
            <person name="Will S.E."/>
            <person name="Henke P."/>
            <person name="Boedeker C."/>
            <person name="Huang S."/>
            <person name="Brinkmann H."/>
            <person name="Rohde M."/>
            <person name="Jarek M."/>
            <person name="Friedl T."/>
            <person name="Seufert S."/>
            <person name="Schumacher M."/>
            <person name="Overmann J."/>
            <person name="Neumann-Schaal M."/>
            <person name="Petersen J."/>
        </authorList>
    </citation>
    <scope>NUCLEOTIDE SEQUENCE [LARGE SCALE GENOMIC DNA]</scope>
    <source>
        <strain evidence="1">PCC 7102</strain>
    </source>
</reference>
<dbReference type="Proteomes" id="UP000271624">
    <property type="component" value="Unassembled WGS sequence"/>
</dbReference>
<sequence length="67" mass="7127">MSYTQQATIGLFDKIFFGGVQSKVTEALSPAVAFAAISLAAKACDGYLSDDEARGISLALSKMKFFQ</sequence>
<comment type="caution">
    <text evidence="1">The sequence shown here is derived from an EMBL/GenBank/DDBJ whole genome shotgun (WGS) entry which is preliminary data.</text>
</comment>
<keyword evidence="2" id="KW-1185">Reference proteome</keyword>
<gene>
    <name evidence="1" type="ORF">DSM106972_041620</name>
</gene>
<name>A0A433VEV3_9CYAN</name>
<dbReference type="RefSeq" id="WP_411675325.1">
    <property type="nucleotide sequence ID" value="NZ_RSCL01000010.1"/>
</dbReference>
<evidence type="ECO:0000313" key="2">
    <source>
        <dbReference type="Proteomes" id="UP000271624"/>
    </source>
</evidence>
<accession>A0A433VEV3</accession>
<proteinExistence type="predicted"/>
<dbReference type="AlphaFoldDB" id="A0A433VEV3"/>
<dbReference type="EMBL" id="RSCL01000010">
    <property type="protein sequence ID" value="RUT04593.1"/>
    <property type="molecule type" value="Genomic_DNA"/>
</dbReference>
<protein>
    <recommendedName>
        <fullName evidence="3">Co-chaperone DjlA N-terminal domain-containing protein</fullName>
    </recommendedName>
</protein>
<evidence type="ECO:0008006" key="3">
    <source>
        <dbReference type="Google" id="ProtNLM"/>
    </source>
</evidence>
<organism evidence="1 2">
    <name type="scientific">Dulcicalothrix desertica PCC 7102</name>
    <dbReference type="NCBI Taxonomy" id="232991"/>
    <lineage>
        <taxon>Bacteria</taxon>
        <taxon>Bacillati</taxon>
        <taxon>Cyanobacteriota</taxon>
        <taxon>Cyanophyceae</taxon>
        <taxon>Nostocales</taxon>
        <taxon>Calotrichaceae</taxon>
        <taxon>Dulcicalothrix</taxon>
    </lineage>
</organism>
<evidence type="ECO:0000313" key="1">
    <source>
        <dbReference type="EMBL" id="RUT04593.1"/>
    </source>
</evidence>
<reference evidence="1" key="1">
    <citation type="submission" date="2018-12" db="EMBL/GenBank/DDBJ databases">
        <authorList>
            <person name="Will S."/>
            <person name="Neumann-Schaal M."/>
            <person name="Henke P."/>
        </authorList>
    </citation>
    <scope>NUCLEOTIDE SEQUENCE</scope>
    <source>
        <strain evidence="1">PCC 7102</strain>
    </source>
</reference>